<sequence>MSYKERTVDTGPKVRILYLTLYNLLFAGLWASIGISAASHASRGRFVIFEAVEPRARWVQTVTLIEVVHAAIGRQTRTELMNSDADSAGLVKSPVSTTAIQVFTRVIQVWMIWFAFPASTAASRAFPILVLAWSVADSIRYLYLALNLHGKAPQALVWLRYTMFYPLYPIGIGAEWWLMYRSIEPVGQISPVLPPIFYFLLALQQDFQATNTFPPATQDGSKPRTAHVLRAAYITEAKANPLQVKDAPFPSAGKGQVVVKNHAAAVNPVDWKIQDYGIFLQKYPNVLGTDVAGEVHEVGEGVTHVKKGDRVLGHAFSLVSNDPAHGGFQLYTALNALVVSKIPDSLSYNAAAVLPLAISTAAACLFKKETLALPLPTSSDANPSSTGKSVLVWGGSSSVGATAIQLAAGAGHKVVSVASKRNIEGVKALGAAAVFDYNSPSVADDIIAALEGTEFAGMCDAIGTPDAAKAWSPVFKKLGGKYGSVMPGAQGLPEGIEGGSVFAPSVAFDDKFIGDVVWANWVPEALQKGTLKALPEPVVVKGGLESVQEGFNKQKAGVSFGKIVVEL</sequence>
<proteinExistence type="predicted"/>
<comment type="caution">
    <text evidence="1">The sequence shown here is derived from an EMBL/GenBank/DDBJ whole genome shotgun (WGS) entry which is preliminary data.</text>
</comment>
<evidence type="ECO:0000313" key="1">
    <source>
        <dbReference type="EMBL" id="KAJ8112000.1"/>
    </source>
</evidence>
<reference evidence="1" key="1">
    <citation type="submission" date="2022-11" db="EMBL/GenBank/DDBJ databases">
        <title>Genome Sequence of Boeremia exigua.</title>
        <authorList>
            <person name="Buettner E."/>
        </authorList>
    </citation>
    <scope>NUCLEOTIDE SEQUENCE</scope>
    <source>
        <strain evidence="1">CU02</strain>
    </source>
</reference>
<protein>
    <submittedName>
        <fullName evidence="1">Uncharacterized protein</fullName>
    </submittedName>
</protein>
<keyword evidence="2" id="KW-1185">Reference proteome</keyword>
<dbReference type="Proteomes" id="UP001153331">
    <property type="component" value="Unassembled WGS sequence"/>
</dbReference>
<gene>
    <name evidence="1" type="ORF">OPT61_g5534</name>
</gene>
<name>A0ACC2IA05_9PLEO</name>
<dbReference type="EMBL" id="JAPHNI010000359">
    <property type="protein sequence ID" value="KAJ8112000.1"/>
    <property type="molecule type" value="Genomic_DNA"/>
</dbReference>
<organism evidence="1 2">
    <name type="scientific">Boeremia exigua</name>
    <dbReference type="NCBI Taxonomy" id="749465"/>
    <lineage>
        <taxon>Eukaryota</taxon>
        <taxon>Fungi</taxon>
        <taxon>Dikarya</taxon>
        <taxon>Ascomycota</taxon>
        <taxon>Pezizomycotina</taxon>
        <taxon>Dothideomycetes</taxon>
        <taxon>Pleosporomycetidae</taxon>
        <taxon>Pleosporales</taxon>
        <taxon>Pleosporineae</taxon>
        <taxon>Didymellaceae</taxon>
        <taxon>Boeremia</taxon>
    </lineage>
</organism>
<evidence type="ECO:0000313" key="2">
    <source>
        <dbReference type="Proteomes" id="UP001153331"/>
    </source>
</evidence>
<accession>A0ACC2IA05</accession>